<accession>A0A261FJZ9</accession>
<evidence type="ECO:0000259" key="2">
    <source>
        <dbReference type="SMART" id="SM00481"/>
    </source>
</evidence>
<dbReference type="AlphaFoldDB" id="A0A261FJZ9"/>
<dbReference type="Proteomes" id="UP000216871">
    <property type="component" value="Unassembled WGS sequence"/>
</dbReference>
<comment type="caution">
    <text evidence="3">The sequence shown here is derived from an EMBL/GenBank/DDBJ whole genome shotgun (WGS) entry which is preliminary data.</text>
</comment>
<dbReference type="InterPro" id="IPR052018">
    <property type="entry name" value="PHP_domain"/>
</dbReference>
<dbReference type="SMART" id="SM00481">
    <property type="entry name" value="POLIIIAc"/>
    <property type="match status" value="1"/>
</dbReference>
<dbReference type="InterPro" id="IPR016195">
    <property type="entry name" value="Pol/histidinol_Pase-like"/>
</dbReference>
<dbReference type="InterPro" id="IPR004013">
    <property type="entry name" value="PHP_dom"/>
</dbReference>
<gene>
    <name evidence="3" type="ORF">BMYO_1329</name>
</gene>
<evidence type="ECO:0000256" key="1">
    <source>
        <dbReference type="SAM" id="MobiDB-lite"/>
    </source>
</evidence>
<protein>
    <submittedName>
        <fullName evidence="3">Phosphoesterase</fullName>
    </submittedName>
</protein>
<dbReference type="Gene3D" id="3.20.20.140">
    <property type="entry name" value="Metal-dependent hydrolases"/>
    <property type="match status" value="1"/>
</dbReference>
<dbReference type="Gene3D" id="1.10.150.650">
    <property type="match status" value="1"/>
</dbReference>
<organism evidence="3 4">
    <name type="scientific">Bifidobacterium myosotis</name>
    <dbReference type="NCBI Taxonomy" id="1630166"/>
    <lineage>
        <taxon>Bacteria</taxon>
        <taxon>Bacillati</taxon>
        <taxon>Actinomycetota</taxon>
        <taxon>Actinomycetes</taxon>
        <taxon>Bifidobacteriales</taxon>
        <taxon>Bifidobacteriaceae</taxon>
        <taxon>Bifidobacterium</taxon>
    </lineage>
</organism>
<feature type="region of interest" description="Disordered" evidence="1">
    <location>
        <begin position="1"/>
        <end position="24"/>
    </location>
</feature>
<dbReference type="GO" id="GO:0035312">
    <property type="term" value="F:5'-3' DNA exonuclease activity"/>
    <property type="evidence" value="ECO:0007669"/>
    <property type="project" value="TreeGrafter"/>
</dbReference>
<proteinExistence type="predicted"/>
<dbReference type="CDD" id="cd07438">
    <property type="entry name" value="PHP_HisPPase_AMP"/>
    <property type="match status" value="1"/>
</dbReference>
<name>A0A261FJZ9_9BIFI</name>
<evidence type="ECO:0000313" key="3">
    <source>
        <dbReference type="EMBL" id="OZG59484.1"/>
    </source>
</evidence>
<dbReference type="Pfam" id="PF02811">
    <property type="entry name" value="PHP"/>
    <property type="match status" value="1"/>
</dbReference>
<evidence type="ECO:0000313" key="4">
    <source>
        <dbReference type="Proteomes" id="UP000216871"/>
    </source>
</evidence>
<keyword evidence="4" id="KW-1185">Reference proteome</keyword>
<dbReference type="EMBL" id="MWWW01000014">
    <property type="protein sequence ID" value="OZG59484.1"/>
    <property type="molecule type" value="Genomic_DNA"/>
</dbReference>
<dbReference type="GO" id="GO:0004534">
    <property type="term" value="F:5'-3' RNA exonuclease activity"/>
    <property type="evidence" value="ECO:0007669"/>
    <property type="project" value="TreeGrafter"/>
</dbReference>
<dbReference type="PANTHER" id="PTHR42924:SF3">
    <property type="entry name" value="POLYMERASE_HISTIDINOL PHOSPHATASE N-TERMINAL DOMAIN-CONTAINING PROTEIN"/>
    <property type="match status" value="1"/>
</dbReference>
<dbReference type="InterPro" id="IPR003141">
    <property type="entry name" value="Pol/His_phosphatase_N"/>
</dbReference>
<reference evidence="3 4" key="1">
    <citation type="journal article" date="2017" name="BMC Genomics">
        <title>Comparative genomic and phylogenomic analyses of the Bifidobacteriaceae family.</title>
        <authorList>
            <person name="Lugli G.A."/>
            <person name="Milani C."/>
            <person name="Turroni F."/>
            <person name="Duranti S."/>
            <person name="Mancabelli L."/>
            <person name="Mangifesta M."/>
            <person name="Ferrario C."/>
            <person name="Modesto M."/>
            <person name="Mattarelli P."/>
            <person name="Jiri K."/>
            <person name="van Sinderen D."/>
            <person name="Ventura M."/>
        </authorList>
    </citation>
    <scope>NUCLEOTIDE SEQUENCE [LARGE SCALE GENOMIC DNA]</scope>
    <source>
        <strain evidence="3 4">DSM 100196</strain>
    </source>
</reference>
<feature type="domain" description="Polymerase/histidinol phosphatase N-terminal" evidence="2">
    <location>
        <begin position="47"/>
        <end position="112"/>
    </location>
</feature>
<sequence length="326" mass="35574">MIRYPPKAKATGGKPASAPRTEKAAKRVTMESMTGYVMPAMPPATGWDIHCHTVFSDGTETPTTLAEQSKALRLCGVAISDHDTTAGWGEAEAAARQVGLPLLRGTEITATDEDLSVHMLGYQYDPANAHIVNLFETTRAARLRRTQRMVELLSRDYPITWQSVLDQVKEGGKTTIGRPHIADALVSAGVYENRSQAFADAVNSASKYYIPTPSPTTHEVVAAVKEAGGVVIIAHAGDLSRNPRLMTDTQIEALADEGLDGLEVWHRGNPPEQRERLLDICRRRHLLVTGGSDWHGKGKPNRLGENLTDEATVAEIVRRGVLPLYR</sequence>
<dbReference type="PANTHER" id="PTHR42924">
    <property type="entry name" value="EXONUCLEASE"/>
    <property type="match status" value="1"/>
</dbReference>
<dbReference type="SUPFAM" id="SSF89550">
    <property type="entry name" value="PHP domain-like"/>
    <property type="match status" value="1"/>
</dbReference>